<gene>
    <name evidence="3" type="ORF">JCM19232_271</name>
</gene>
<protein>
    <submittedName>
        <fullName evidence="3">Metabolite transporter (DMT) superfamily</fullName>
    </submittedName>
</protein>
<feature type="transmembrane region" description="Helical" evidence="1">
    <location>
        <begin position="190"/>
        <end position="213"/>
    </location>
</feature>
<keyword evidence="1" id="KW-0472">Membrane</keyword>
<reference evidence="3 4" key="1">
    <citation type="submission" date="2015-01" db="EMBL/GenBank/DDBJ databases">
        <title>Vibrio sp. C5 JCM 19232 whole genome shotgun sequence.</title>
        <authorList>
            <person name="Sawabe T."/>
            <person name="Meirelles P."/>
            <person name="Feng G."/>
            <person name="Sayaka M."/>
            <person name="Hattori M."/>
            <person name="Ohkuma M."/>
        </authorList>
    </citation>
    <scope>NUCLEOTIDE SEQUENCE [LARGE SCALE GENOMIC DNA]</scope>
    <source>
        <strain evidence="3 4">JCM19232</strain>
    </source>
</reference>
<organism evidence="3 4">
    <name type="scientific">Vibrio ishigakensis</name>
    <dbReference type="NCBI Taxonomy" id="1481914"/>
    <lineage>
        <taxon>Bacteria</taxon>
        <taxon>Pseudomonadati</taxon>
        <taxon>Pseudomonadota</taxon>
        <taxon>Gammaproteobacteria</taxon>
        <taxon>Vibrionales</taxon>
        <taxon>Vibrionaceae</taxon>
        <taxon>Vibrio</taxon>
    </lineage>
</organism>
<dbReference type="Proteomes" id="UP000031670">
    <property type="component" value="Unassembled WGS sequence"/>
</dbReference>
<evidence type="ECO:0000256" key="1">
    <source>
        <dbReference type="SAM" id="Phobius"/>
    </source>
</evidence>
<feature type="domain" description="EamA" evidence="2">
    <location>
        <begin position="4"/>
        <end position="136"/>
    </location>
</feature>
<feature type="transmembrane region" description="Helical" evidence="1">
    <location>
        <begin position="280"/>
        <end position="298"/>
    </location>
</feature>
<dbReference type="InterPro" id="IPR037185">
    <property type="entry name" value="EmrE-like"/>
</dbReference>
<dbReference type="InterPro" id="IPR000620">
    <property type="entry name" value="EamA_dom"/>
</dbReference>
<evidence type="ECO:0000259" key="2">
    <source>
        <dbReference type="Pfam" id="PF00892"/>
    </source>
</evidence>
<dbReference type="EMBL" id="BBSA01000001">
    <property type="protein sequence ID" value="GAM59938.1"/>
    <property type="molecule type" value="Genomic_DNA"/>
</dbReference>
<feature type="transmembrane region" description="Helical" evidence="1">
    <location>
        <begin position="107"/>
        <end position="136"/>
    </location>
</feature>
<dbReference type="Pfam" id="PF00892">
    <property type="entry name" value="EamA"/>
    <property type="match status" value="1"/>
</dbReference>
<keyword evidence="1" id="KW-1133">Transmembrane helix</keyword>
<sequence>MSIFAISLVVFSALLHAGWNVLGKSSSGSGYSFALGASFTPFLLLSPYLYWCFTVVGYTNVGIDFWWLLLLSCLGQAIYLVCVIKAYQQGDVGMMYPIIRALPVLMVGLGTVFIGQVLTANAWVGFLILTLGCLLVPLRRVSEIRLKAYANIGVLWAFVAALGTTVYSIVDNEALHWLQHQTSGLTDKHIAIFYLGLQFLGTSTVIFIWLLISGNKHELNQATKYWKRSSIAGIMMGLTYGIVLYSMTLVENVSYIVALRQVSIVFGLFLGIWLLNEKWYLVRGLGVMLVLVGLIVALI</sequence>
<feature type="transmembrane region" description="Helical" evidence="1">
    <location>
        <begin position="225"/>
        <end position="247"/>
    </location>
</feature>
<dbReference type="GO" id="GO:0016020">
    <property type="term" value="C:membrane"/>
    <property type="evidence" value="ECO:0007669"/>
    <property type="project" value="InterPro"/>
</dbReference>
<name>A0A0B8P9V3_9VIBR</name>
<reference evidence="3 4" key="2">
    <citation type="submission" date="2015-01" db="EMBL/GenBank/DDBJ databases">
        <authorList>
            <consortium name="NBRP consortium"/>
            <person name="Sawabe T."/>
            <person name="Meirelles P."/>
            <person name="Feng G."/>
            <person name="Sayaka M."/>
            <person name="Hattori M."/>
            <person name="Ohkuma M."/>
        </authorList>
    </citation>
    <scope>NUCLEOTIDE SEQUENCE [LARGE SCALE GENOMIC DNA]</scope>
    <source>
        <strain evidence="3 4">JCM19232</strain>
    </source>
</reference>
<feature type="transmembrane region" description="Helical" evidence="1">
    <location>
        <begin position="65"/>
        <end position="87"/>
    </location>
</feature>
<evidence type="ECO:0000313" key="3">
    <source>
        <dbReference type="EMBL" id="GAM59938.1"/>
    </source>
</evidence>
<feature type="transmembrane region" description="Helical" evidence="1">
    <location>
        <begin position="33"/>
        <end position="53"/>
    </location>
</feature>
<keyword evidence="1" id="KW-0812">Transmembrane</keyword>
<comment type="caution">
    <text evidence="3">The sequence shown here is derived from an EMBL/GenBank/DDBJ whole genome shotgun (WGS) entry which is preliminary data.</text>
</comment>
<dbReference type="SUPFAM" id="SSF103481">
    <property type="entry name" value="Multidrug resistance efflux transporter EmrE"/>
    <property type="match status" value="2"/>
</dbReference>
<proteinExistence type="predicted"/>
<accession>A0A0B8P9V3</accession>
<dbReference type="Gene3D" id="1.10.3730.20">
    <property type="match status" value="1"/>
</dbReference>
<feature type="transmembrane region" description="Helical" evidence="1">
    <location>
        <begin position="253"/>
        <end position="275"/>
    </location>
</feature>
<dbReference type="AlphaFoldDB" id="A0A0B8P9V3"/>
<feature type="transmembrane region" description="Helical" evidence="1">
    <location>
        <begin position="148"/>
        <end position="170"/>
    </location>
</feature>
<evidence type="ECO:0000313" key="4">
    <source>
        <dbReference type="Proteomes" id="UP000031670"/>
    </source>
</evidence>